<accession>A0A6L2ZYZ8</accession>
<dbReference type="EMBL" id="BLXU01000024">
    <property type="protein sequence ID" value="GFO52965.1"/>
    <property type="molecule type" value="Genomic_DNA"/>
</dbReference>
<dbReference type="GO" id="GO:0006281">
    <property type="term" value="P:DNA repair"/>
    <property type="evidence" value="ECO:0007669"/>
    <property type="project" value="InterPro"/>
</dbReference>
<dbReference type="SUPFAM" id="SSF103084">
    <property type="entry name" value="Holliday junction resolvase RusA"/>
    <property type="match status" value="1"/>
</dbReference>
<proteinExistence type="predicted"/>
<dbReference type="InterPro" id="IPR036614">
    <property type="entry name" value="RusA-like_sf"/>
</dbReference>
<protein>
    <submittedName>
        <fullName evidence="1">Crossover junction endodeoxyribonuclease RuvA</fullName>
    </submittedName>
</protein>
<evidence type="ECO:0000313" key="1">
    <source>
        <dbReference type="EMBL" id="GFO52965.1"/>
    </source>
</evidence>
<dbReference type="GO" id="GO:0006310">
    <property type="term" value="P:DNA recombination"/>
    <property type="evidence" value="ECO:0007669"/>
    <property type="project" value="InterPro"/>
</dbReference>
<dbReference type="Gene3D" id="3.30.1330.70">
    <property type="entry name" value="Holliday junction resolvase RusA"/>
    <property type="match status" value="1"/>
</dbReference>
<comment type="caution">
    <text evidence="1">The sequence shown here is derived from an EMBL/GenBank/DDBJ whole genome shotgun (WGS) entry which is preliminary data.</text>
</comment>
<sequence>MKFSFNLQKMPVTQQQKGIGYRNGKISFYNRKGTENKELINALKRNAPSKPYDKDVPLQLTVTFWNAIKQKKKWWQFKTTRPDLDNLMKNLQDYMTKLGYYTDDSQIVVLIAKKYYLDKNQIDIEIEEASDDGF</sequence>
<organism evidence="1 2">
    <name type="scientific">Lactococcus garvieae</name>
    <dbReference type="NCBI Taxonomy" id="1363"/>
    <lineage>
        <taxon>Bacteria</taxon>
        <taxon>Bacillati</taxon>
        <taxon>Bacillota</taxon>
        <taxon>Bacilli</taxon>
        <taxon>Lactobacillales</taxon>
        <taxon>Streptococcaceae</taxon>
        <taxon>Lactococcus</taxon>
    </lineage>
</organism>
<evidence type="ECO:0000313" key="2">
    <source>
        <dbReference type="Proteomes" id="UP000504756"/>
    </source>
</evidence>
<dbReference type="GO" id="GO:0000287">
    <property type="term" value="F:magnesium ion binding"/>
    <property type="evidence" value="ECO:0007669"/>
    <property type="project" value="InterPro"/>
</dbReference>
<name>A0A6L2ZYZ8_9LACT</name>
<dbReference type="InterPro" id="IPR008822">
    <property type="entry name" value="Endonuclease_RusA-like"/>
</dbReference>
<reference evidence="1 2" key="1">
    <citation type="submission" date="2020-06" db="EMBL/GenBank/DDBJ databases">
        <title>Draft genome sequence of Lactic acid bacteria from Okinawan-style tofu.</title>
        <authorList>
            <person name="Takara I."/>
            <person name="Ikematsu S."/>
        </authorList>
    </citation>
    <scope>NUCLEOTIDE SEQUENCE [LARGE SCALE GENOMIC DNA]</scope>
    <source>
        <strain evidence="2">lg38</strain>
    </source>
</reference>
<dbReference type="Pfam" id="PF05866">
    <property type="entry name" value="RusA"/>
    <property type="match status" value="1"/>
</dbReference>
<dbReference type="RefSeq" id="WP_176490835.1">
    <property type="nucleotide sequence ID" value="NZ_BLXU01000024.1"/>
</dbReference>
<gene>
    <name evidence="1" type="primary">pi215</name>
    <name evidence="1" type="ORF">ikelab_22400</name>
</gene>
<dbReference type="Proteomes" id="UP000504756">
    <property type="component" value="Unassembled WGS sequence"/>
</dbReference>
<dbReference type="AlphaFoldDB" id="A0A6L2ZYZ8"/>